<dbReference type="Proteomes" id="UP000408482">
    <property type="component" value="Unassembled WGS sequence"/>
</dbReference>
<dbReference type="PANTHER" id="PTHR36120">
    <property type="entry name" value="FUCOSE ISOMERASE"/>
    <property type="match status" value="1"/>
</dbReference>
<accession>A0A564VE27</accession>
<keyword evidence="2" id="KW-0119">Carbohydrate metabolism</keyword>
<dbReference type="GO" id="GO:0005996">
    <property type="term" value="P:monosaccharide metabolic process"/>
    <property type="evidence" value="ECO:0007669"/>
    <property type="project" value="InterPro"/>
</dbReference>
<dbReference type="SUPFAM" id="SSF53743">
    <property type="entry name" value="FucI/AraA N-terminal and middle domains"/>
    <property type="match status" value="1"/>
</dbReference>
<evidence type="ECO:0000256" key="2">
    <source>
        <dbReference type="ARBA" id="ARBA00023277"/>
    </source>
</evidence>
<evidence type="ECO:0000256" key="1">
    <source>
        <dbReference type="ARBA" id="ARBA00023235"/>
    </source>
</evidence>
<dbReference type="GO" id="GO:0005737">
    <property type="term" value="C:cytoplasm"/>
    <property type="evidence" value="ECO:0007669"/>
    <property type="project" value="InterPro"/>
</dbReference>
<evidence type="ECO:0008006" key="5">
    <source>
        <dbReference type="Google" id="ProtNLM"/>
    </source>
</evidence>
<protein>
    <recommendedName>
        <fullName evidence="5">L-fucose isomerase C-terminal domain-containing protein</fullName>
    </recommendedName>
</protein>
<proteinExistence type="predicted"/>
<keyword evidence="1" id="KW-0413">Isomerase</keyword>
<dbReference type="PANTHER" id="PTHR36120:SF1">
    <property type="entry name" value="L-FUCOSE ISOMERASE C-TERMINAL DOMAIN-CONTAINING PROTEIN"/>
    <property type="match status" value="1"/>
</dbReference>
<reference evidence="3 4" key="1">
    <citation type="submission" date="2019-07" db="EMBL/GenBank/DDBJ databases">
        <authorList>
            <person name="Hibberd C M."/>
            <person name="Gehrig L. J."/>
            <person name="Chang H.-W."/>
            <person name="Venkatesh S."/>
        </authorList>
    </citation>
    <scope>NUCLEOTIDE SEQUENCE [LARGE SCALE GENOMIC DNA]</scope>
    <source>
        <strain evidence="3">Blautia_luti_SSTS_Bg7063</strain>
    </source>
</reference>
<dbReference type="InterPro" id="IPR009015">
    <property type="entry name" value="Fucose_isomerase_N/cen_sf"/>
</dbReference>
<dbReference type="EMBL" id="CABHNW010000007">
    <property type="protein sequence ID" value="VUX30537.1"/>
    <property type="molecule type" value="Genomic_DNA"/>
</dbReference>
<organism evidence="3 4">
    <name type="scientific">Blautia luti</name>
    <dbReference type="NCBI Taxonomy" id="89014"/>
    <lineage>
        <taxon>Bacteria</taxon>
        <taxon>Bacillati</taxon>
        <taxon>Bacillota</taxon>
        <taxon>Clostridia</taxon>
        <taxon>Lachnospirales</taxon>
        <taxon>Lachnospiraceae</taxon>
        <taxon>Blautia</taxon>
    </lineage>
</organism>
<evidence type="ECO:0000313" key="4">
    <source>
        <dbReference type="Proteomes" id="UP000408482"/>
    </source>
</evidence>
<name>A0A564VE27_9FIRM</name>
<gene>
    <name evidence="3" type="ORF">RSSSTS7063_02130</name>
</gene>
<sequence length="455" mass="51691">MKQKAMDMKLVVKPLVGCLTHTHFWEGPCRAGHKEDMTVEAETKAADEAFKNSVKGLQGVIDEVEFTEPVDVRYNESFVVDKDLFAKIGEDVDEIDCFLCMGWRIPKLERFGKPVVIWQNGNEGIDFAAYCRSIGVEAYVCMDLQDVNEIMHILWVRKAVRNTRALVLTAGSQPTFGIQSLIRDPEILRQRYGVEVVKLPFTSIFKYMDEITDEEAKPIADKIIAGSTDTQVNTDWFINDVKYYLAAKKMMDIYDCNAFSTACHELCTTEIPQNRKFTPCMCHSIMKDEGIPSGCEEDLNALMAMLIMQYAGKRPAFMGNPNHETDELLRIHHAVPALQMNGYGTKPLAYKLWAFTGQGFGGKLQVDFTENDDDYITLGRFNPAGDTMCIKKGKVIRSEYADTYCSPFYYIQMDDAREFMHNLAGFGHHQVLIFGDYTKMIKKIAKIMNFNILEG</sequence>
<dbReference type="AlphaFoldDB" id="A0A564VE27"/>
<dbReference type="GO" id="GO:0016861">
    <property type="term" value="F:intramolecular oxidoreductase activity, interconverting aldoses and ketoses"/>
    <property type="evidence" value="ECO:0007669"/>
    <property type="project" value="InterPro"/>
</dbReference>
<keyword evidence="4" id="KW-1185">Reference proteome</keyword>
<dbReference type="RefSeq" id="WP_092068733.1">
    <property type="nucleotide sequence ID" value="NZ_CABHMX010000003.1"/>
</dbReference>
<evidence type="ECO:0000313" key="3">
    <source>
        <dbReference type="EMBL" id="VUX30537.1"/>
    </source>
</evidence>